<comment type="caution">
    <text evidence="1">The sequence shown here is derived from an EMBL/GenBank/DDBJ whole genome shotgun (WGS) entry which is preliminary data.</text>
</comment>
<dbReference type="RefSeq" id="WP_167555598.1">
    <property type="nucleotide sequence ID" value="NZ_RSCO01000039.1"/>
</dbReference>
<name>A0A8B3RFX8_BIFAN</name>
<dbReference type="Proteomes" id="UP000293613">
    <property type="component" value="Unassembled WGS sequence"/>
</dbReference>
<protein>
    <submittedName>
        <fullName evidence="1">Uncharacterized protein</fullName>
    </submittedName>
</protein>
<sequence>MRDTMNLMEQEQRRVVDGYTYWMMRVHYDTSSIRNPKRIPCRRVTNQPTSTQDLAEWMQLNPTPVLAGSDRHHYGRQLFDLQIPLWTPRQVYSSIIEVTQTITDTMEQHLQALKLLSETFHTPFEPDMPHKDTTTRDMPHLLRIPQTWTLQHADGPHRILLHITPTVNTQARIQFETSPDPWDRQTIGDLLMTLSATRYMMQARERSKRNITSVDIKTSQDRPLRRTLALLDFTPDVNDNLNPFHQPTVLTTRTIQLEP</sequence>
<dbReference type="AlphaFoldDB" id="A0A8B3RFX8"/>
<gene>
    <name evidence="1" type="ORF">PG2011B_1683</name>
</gene>
<evidence type="ECO:0000313" key="1">
    <source>
        <dbReference type="EMBL" id="RYM91889.1"/>
    </source>
</evidence>
<evidence type="ECO:0000313" key="2">
    <source>
        <dbReference type="Proteomes" id="UP000293613"/>
    </source>
</evidence>
<accession>A0A8B3RFX8</accession>
<dbReference type="EMBL" id="RSCO01000039">
    <property type="protein sequence ID" value="RYM91889.1"/>
    <property type="molecule type" value="Genomic_DNA"/>
</dbReference>
<reference evidence="1 2" key="1">
    <citation type="journal article" date="2019" name="Appl. Environ. Microbiol.">
        <title>Dissecting the evolutionary development of the Bifidobacterium animalis species through comparative genomics analyses.</title>
        <authorList>
            <person name="Lugli G.A."/>
            <person name="Mancino W."/>
            <person name="Milani C."/>
            <person name="Duranti S."/>
            <person name="Mancabelli L."/>
            <person name="Napoli S."/>
            <person name="Mangifesta M."/>
            <person name="Viappiani A."/>
            <person name="Anzalone R."/>
            <person name="Longhi G."/>
            <person name="van Sinderen D."/>
            <person name="Ventura M."/>
            <person name="Turroni F."/>
        </authorList>
    </citation>
    <scope>NUCLEOTIDE SEQUENCE [LARGE SCALE GENOMIC DNA]</scope>
    <source>
        <strain evidence="1 2">2011B</strain>
    </source>
</reference>
<proteinExistence type="predicted"/>
<organism evidence="1 2">
    <name type="scientific">Bifidobacterium animalis subsp. lactis</name>
    <name type="common">Bifidobacterium lactis</name>
    <dbReference type="NCBI Taxonomy" id="302911"/>
    <lineage>
        <taxon>Bacteria</taxon>
        <taxon>Bacillati</taxon>
        <taxon>Actinomycetota</taxon>
        <taxon>Actinomycetes</taxon>
        <taxon>Bifidobacteriales</taxon>
        <taxon>Bifidobacteriaceae</taxon>
        <taxon>Bifidobacterium</taxon>
    </lineage>
</organism>